<feature type="non-terminal residue" evidence="2">
    <location>
        <position position="63"/>
    </location>
</feature>
<dbReference type="Proteomes" id="UP000681720">
    <property type="component" value="Unassembled WGS sequence"/>
</dbReference>
<sequence length="63" mass="7395">NDDDDGKYNTKNTHRPFATTSTTKKLGRFDEEDEEDDDDKKKITKSYLSSSDRSNLDNDYRRT</sequence>
<organism evidence="2 3">
    <name type="scientific">Rotaria magnacalcarata</name>
    <dbReference type="NCBI Taxonomy" id="392030"/>
    <lineage>
        <taxon>Eukaryota</taxon>
        <taxon>Metazoa</taxon>
        <taxon>Spiralia</taxon>
        <taxon>Gnathifera</taxon>
        <taxon>Rotifera</taxon>
        <taxon>Eurotatoria</taxon>
        <taxon>Bdelloidea</taxon>
        <taxon>Philodinida</taxon>
        <taxon>Philodinidae</taxon>
        <taxon>Rotaria</taxon>
    </lineage>
</organism>
<dbReference type="AlphaFoldDB" id="A0A8S2ZNC7"/>
<dbReference type="EMBL" id="CAJOBJ010114640">
    <property type="protein sequence ID" value="CAF4647912.1"/>
    <property type="molecule type" value="Genomic_DNA"/>
</dbReference>
<reference evidence="2" key="1">
    <citation type="submission" date="2021-02" db="EMBL/GenBank/DDBJ databases">
        <authorList>
            <person name="Nowell W R."/>
        </authorList>
    </citation>
    <scope>NUCLEOTIDE SEQUENCE</scope>
</reference>
<feature type="region of interest" description="Disordered" evidence="1">
    <location>
        <begin position="1"/>
        <end position="63"/>
    </location>
</feature>
<feature type="non-terminal residue" evidence="2">
    <location>
        <position position="1"/>
    </location>
</feature>
<evidence type="ECO:0000256" key="1">
    <source>
        <dbReference type="SAM" id="MobiDB-lite"/>
    </source>
</evidence>
<accession>A0A8S2ZNC7</accession>
<name>A0A8S2ZNC7_9BILA</name>
<gene>
    <name evidence="2" type="ORF">GIL414_LOCUS40928</name>
</gene>
<evidence type="ECO:0000313" key="3">
    <source>
        <dbReference type="Proteomes" id="UP000681720"/>
    </source>
</evidence>
<comment type="caution">
    <text evidence="2">The sequence shown here is derived from an EMBL/GenBank/DDBJ whole genome shotgun (WGS) entry which is preliminary data.</text>
</comment>
<proteinExistence type="predicted"/>
<feature type="compositionally biased region" description="Basic and acidic residues" evidence="1">
    <location>
        <begin position="54"/>
        <end position="63"/>
    </location>
</feature>
<protein>
    <submittedName>
        <fullName evidence="2">Uncharacterized protein</fullName>
    </submittedName>
</protein>
<evidence type="ECO:0000313" key="2">
    <source>
        <dbReference type="EMBL" id="CAF4647912.1"/>
    </source>
</evidence>